<keyword evidence="8" id="KW-0788">Thiol protease</keyword>
<comment type="catalytic activity">
    <reaction evidence="1 9">
        <text>Release of an N-terminal pyroglutamyl group from a polypeptide, the second amino acid generally not being Pro.</text>
        <dbReference type="EC" id="3.4.19.3"/>
    </reaction>
</comment>
<dbReference type="Proteomes" id="UP000245938">
    <property type="component" value="Unassembled WGS sequence"/>
</dbReference>
<evidence type="ECO:0000256" key="7">
    <source>
        <dbReference type="ARBA" id="ARBA00022801"/>
    </source>
</evidence>
<dbReference type="InterPro" id="IPR033693">
    <property type="entry name" value="PGPEP1_Glu_AS"/>
</dbReference>
<dbReference type="GO" id="GO:0005829">
    <property type="term" value="C:cytosol"/>
    <property type="evidence" value="ECO:0007669"/>
    <property type="project" value="InterPro"/>
</dbReference>
<dbReference type="GO" id="GO:0016920">
    <property type="term" value="F:pyroglutamyl-peptidase activity"/>
    <property type="evidence" value="ECO:0007669"/>
    <property type="project" value="UniProtKB-EC"/>
</dbReference>
<dbReference type="InterPro" id="IPR000816">
    <property type="entry name" value="Peptidase_C15"/>
</dbReference>
<evidence type="ECO:0000313" key="11">
    <source>
        <dbReference type="Proteomes" id="UP000245938"/>
    </source>
</evidence>
<feature type="active site" evidence="9">
    <location>
        <position position="80"/>
    </location>
</feature>
<comment type="caution">
    <text evidence="10">The sequence shown here is derived from an EMBL/GenBank/DDBJ whole genome shotgun (WGS) entry which is preliminary data.</text>
</comment>
<protein>
    <recommendedName>
        <fullName evidence="9">Pyroglutamyl-peptidase I</fullName>
        <ecNumber evidence="9">3.4.19.3</ecNumber>
    </recommendedName>
</protein>
<sequence length="205" mass="22707">MKKLLLTGFEPFLNFKINPTMEVVKALDGLQIGEFEVIGRTMVVDFKQSAEQLQQLIASEQPQMIISLGLAGGRSKITPERIAINIRDGEPDNKGYTPQDEVIDDQANDGYFTNLPIRKMVNSLQQAGYPAEISNSAGTYLCNNIMFEGIRYAQRQNSEMLAGFIHIPANFELAISHGRIAGWATRDLITAVQICLEEAVKATQS</sequence>
<organism evidence="10 11">
    <name type="scientific">Kurthia sibirica</name>
    <dbReference type="NCBI Taxonomy" id="202750"/>
    <lineage>
        <taxon>Bacteria</taxon>
        <taxon>Bacillati</taxon>
        <taxon>Bacillota</taxon>
        <taxon>Bacilli</taxon>
        <taxon>Bacillales</taxon>
        <taxon>Caryophanaceae</taxon>
        <taxon>Kurthia</taxon>
    </lineage>
</organism>
<dbReference type="NCBIfam" id="NF009676">
    <property type="entry name" value="PRK13197.1"/>
    <property type="match status" value="1"/>
</dbReference>
<keyword evidence="11" id="KW-1185">Reference proteome</keyword>
<dbReference type="Pfam" id="PF01470">
    <property type="entry name" value="Peptidase_C15"/>
    <property type="match status" value="1"/>
</dbReference>
<comment type="similarity">
    <text evidence="4">Belongs to the peptidase C15 family.</text>
</comment>
<comment type="function">
    <text evidence="2">Removes 5-oxoproline from various penultimate amino acid residues except L-proline.</text>
</comment>
<dbReference type="EC" id="3.4.19.3" evidence="9"/>
<comment type="subcellular location">
    <subcellularLocation>
        <location evidence="3">Cytoplasm</location>
    </subcellularLocation>
</comment>
<keyword evidence="5" id="KW-0963">Cytoplasm</keyword>
<evidence type="ECO:0000256" key="5">
    <source>
        <dbReference type="ARBA" id="ARBA00022490"/>
    </source>
</evidence>
<name>A0A2U3APE1_9BACL</name>
<dbReference type="EMBL" id="QFVR01000003">
    <property type="protein sequence ID" value="PWI26394.1"/>
    <property type="molecule type" value="Genomic_DNA"/>
</dbReference>
<gene>
    <name evidence="10" type="ORF">DEX24_03400</name>
</gene>
<evidence type="ECO:0000256" key="1">
    <source>
        <dbReference type="ARBA" id="ARBA00001770"/>
    </source>
</evidence>
<keyword evidence="6" id="KW-0645">Protease</keyword>
<dbReference type="RefSeq" id="WP_109304998.1">
    <property type="nucleotide sequence ID" value="NZ_BJUF01000022.1"/>
</dbReference>
<dbReference type="CDD" id="cd00501">
    <property type="entry name" value="Peptidase_C15"/>
    <property type="match status" value="1"/>
</dbReference>
<evidence type="ECO:0000256" key="6">
    <source>
        <dbReference type="ARBA" id="ARBA00022670"/>
    </source>
</evidence>
<dbReference type="GO" id="GO:0006508">
    <property type="term" value="P:proteolysis"/>
    <property type="evidence" value="ECO:0007669"/>
    <property type="project" value="UniProtKB-KW"/>
</dbReference>
<accession>A0A2U3APE1</accession>
<evidence type="ECO:0000256" key="2">
    <source>
        <dbReference type="ARBA" id="ARBA00002280"/>
    </source>
</evidence>
<dbReference type="SUPFAM" id="SSF53182">
    <property type="entry name" value="Pyrrolidone carboxyl peptidase (pyroglutamate aminopeptidase)"/>
    <property type="match status" value="1"/>
</dbReference>
<dbReference type="PROSITE" id="PS01333">
    <property type="entry name" value="PYRASE_GLU"/>
    <property type="match status" value="1"/>
</dbReference>
<dbReference type="PRINTS" id="PR00706">
    <property type="entry name" value="PYROGLUPTASE"/>
</dbReference>
<dbReference type="PANTHER" id="PTHR23402">
    <property type="entry name" value="PROTEASE FAMILY C15 PYROGLUTAMYL-PEPTIDASE I-RELATED"/>
    <property type="match status" value="1"/>
</dbReference>
<evidence type="ECO:0000313" key="10">
    <source>
        <dbReference type="EMBL" id="PWI26394.1"/>
    </source>
</evidence>
<evidence type="ECO:0000256" key="9">
    <source>
        <dbReference type="PROSITE-ProRule" id="PRU10076"/>
    </source>
</evidence>
<evidence type="ECO:0000256" key="3">
    <source>
        <dbReference type="ARBA" id="ARBA00004496"/>
    </source>
</evidence>
<dbReference type="InterPro" id="IPR016125">
    <property type="entry name" value="Peptidase_C15-like"/>
</dbReference>
<dbReference type="Gene3D" id="3.40.630.20">
    <property type="entry name" value="Peptidase C15, pyroglutamyl peptidase I-like"/>
    <property type="match status" value="1"/>
</dbReference>
<reference evidence="10 11" key="1">
    <citation type="submission" date="2018-05" db="EMBL/GenBank/DDBJ databases">
        <title>Kurthia sibirica genome sequence.</title>
        <authorList>
            <person name="Maclea K.S."/>
            <person name="Goen A.E."/>
        </authorList>
    </citation>
    <scope>NUCLEOTIDE SEQUENCE [LARGE SCALE GENOMIC DNA]</scope>
    <source>
        <strain evidence="10 11">ATCC 49154</strain>
    </source>
</reference>
<dbReference type="InterPro" id="IPR036440">
    <property type="entry name" value="Peptidase_C15-like_sf"/>
</dbReference>
<evidence type="ECO:0000256" key="8">
    <source>
        <dbReference type="ARBA" id="ARBA00022807"/>
    </source>
</evidence>
<evidence type="ECO:0000256" key="4">
    <source>
        <dbReference type="ARBA" id="ARBA00006641"/>
    </source>
</evidence>
<dbReference type="OrthoDB" id="9779738at2"/>
<dbReference type="AlphaFoldDB" id="A0A2U3APE1"/>
<dbReference type="PANTHER" id="PTHR23402:SF1">
    <property type="entry name" value="PYROGLUTAMYL-PEPTIDASE I"/>
    <property type="match status" value="1"/>
</dbReference>
<dbReference type="PIRSF" id="PIRSF015592">
    <property type="entry name" value="Prld-crbxl_pptds"/>
    <property type="match status" value="1"/>
</dbReference>
<proteinExistence type="inferred from homology"/>
<keyword evidence="7" id="KW-0378">Hydrolase</keyword>